<gene>
    <name evidence="1" type="ORF">MENT_LOCUS11492</name>
</gene>
<dbReference type="AlphaFoldDB" id="A0A6V7UE44"/>
<name>A0A6V7UE44_MELEN</name>
<sequence length="49" mass="5749">MLLPNILSFLTIIASRKFFQFQVKDLIDNSLTNASLVDPFKYILYINIR</sequence>
<reference evidence="1 2" key="1">
    <citation type="submission" date="2020-08" db="EMBL/GenBank/DDBJ databases">
        <authorList>
            <person name="Koutsovoulos G."/>
            <person name="Danchin GJ E."/>
        </authorList>
    </citation>
    <scope>NUCLEOTIDE SEQUENCE [LARGE SCALE GENOMIC DNA]</scope>
</reference>
<comment type="caution">
    <text evidence="1">The sequence shown here is derived from an EMBL/GenBank/DDBJ whole genome shotgun (WGS) entry which is preliminary data.</text>
</comment>
<dbReference type="Proteomes" id="UP000580250">
    <property type="component" value="Unassembled WGS sequence"/>
</dbReference>
<dbReference type="EMBL" id="CAJEWN010000056">
    <property type="protein sequence ID" value="CAD2154444.1"/>
    <property type="molecule type" value="Genomic_DNA"/>
</dbReference>
<evidence type="ECO:0000313" key="2">
    <source>
        <dbReference type="Proteomes" id="UP000580250"/>
    </source>
</evidence>
<proteinExistence type="predicted"/>
<organism evidence="1 2">
    <name type="scientific">Meloidogyne enterolobii</name>
    <name type="common">Root-knot nematode worm</name>
    <name type="synonym">Meloidogyne mayaguensis</name>
    <dbReference type="NCBI Taxonomy" id="390850"/>
    <lineage>
        <taxon>Eukaryota</taxon>
        <taxon>Metazoa</taxon>
        <taxon>Ecdysozoa</taxon>
        <taxon>Nematoda</taxon>
        <taxon>Chromadorea</taxon>
        <taxon>Rhabditida</taxon>
        <taxon>Tylenchina</taxon>
        <taxon>Tylenchomorpha</taxon>
        <taxon>Tylenchoidea</taxon>
        <taxon>Meloidogynidae</taxon>
        <taxon>Meloidogyninae</taxon>
        <taxon>Meloidogyne</taxon>
    </lineage>
</organism>
<protein>
    <submittedName>
        <fullName evidence="1">Uncharacterized protein</fullName>
    </submittedName>
</protein>
<evidence type="ECO:0000313" key="1">
    <source>
        <dbReference type="EMBL" id="CAD2154444.1"/>
    </source>
</evidence>
<accession>A0A6V7UE44</accession>